<dbReference type="NCBIfam" id="TIGR03824">
    <property type="entry name" value="FlgM_jcvi"/>
    <property type="match status" value="1"/>
</dbReference>
<evidence type="ECO:0000256" key="5">
    <source>
        <dbReference type="ARBA" id="ARBA00023015"/>
    </source>
</evidence>
<proteinExistence type="inferred from homology"/>
<evidence type="ECO:0000256" key="4">
    <source>
        <dbReference type="ARBA" id="ARBA00022795"/>
    </source>
</evidence>
<keyword evidence="3" id="KW-0678">Repressor</keyword>
<dbReference type="GO" id="GO:0045892">
    <property type="term" value="P:negative regulation of DNA-templated transcription"/>
    <property type="evidence" value="ECO:0007669"/>
    <property type="project" value="InterPro"/>
</dbReference>
<sequence>MKIEGNYNNDIKVDLSNNQFSPSNSAHTVKNTQAETANGVTLSTTAKKILANENNDRGFDANKVNELKKLIANGKYQASPEEIVTGMFDEIKAQGKH</sequence>
<organism evidence="8">
    <name type="scientific">Liquorilactobacillus nagelii</name>
    <dbReference type="NCBI Taxonomy" id="82688"/>
    <lineage>
        <taxon>Bacteria</taxon>
        <taxon>Bacillati</taxon>
        <taxon>Bacillota</taxon>
        <taxon>Bacilli</taxon>
        <taxon>Lactobacillales</taxon>
        <taxon>Lactobacillaceae</taxon>
        <taxon>Liquorilactobacillus</taxon>
    </lineage>
</organism>
<dbReference type="EMBL" id="KM886867">
    <property type="protein sequence ID" value="AJA34131.1"/>
    <property type="molecule type" value="Genomic_DNA"/>
</dbReference>
<keyword evidence="8" id="KW-0282">Flagellum</keyword>
<evidence type="ECO:0000313" key="8">
    <source>
        <dbReference type="EMBL" id="AJA34131.1"/>
    </source>
</evidence>
<dbReference type="InterPro" id="IPR007412">
    <property type="entry name" value="FlgM"/>
</dbReference>
<reference evidence="8" key="1">
    <citation type="journal article" date="2014" name="Appl. Environ. Microbiol.">
        <title>Detection and genomic characterization of motility in Lactobacillus curvatus: confirmation of motility in a species outside the Lactobacillus salivarius clade.</title>
        <authorList>
            <person name="Cousin F.J."/>
            <person name="Lynch S.M."/>
            <person name="Harris H.M."/>
            <person name="McCann A."/>
            <person name="Lynch D.B."/>
            <person name="Neville B.A."/>
            <person name="Irisawa T."/>
            <person name="Okada S."/>
            <person name="Endo A."/>
            <person name="O'Toole P.W."/>
        </authorList>
    </citation>
    <scope>NUCLEOTIDE SEQUENCE</scope>
    <source>
        <strain evidence="8">ATCC 700692</strain>
    </source>
</reference>
<keyword evidence="8" id="KW-0969">Cilium</keyword>
<keyword evidence="4" id="KW-1005">Bacterial flagellum biogenesis</keyword>
<evidence type="ECO:0000256" key="6">
    <source>
        <dbReference type="ARBA" id="ARBA00023163"/>
    </source>
</evidence>
<accession>A0A0A7RFW1</accession>
<dbReference type="AlphaFoldDB" id="A0A0A7RFW1"/>
<dbReference type="Gene3D" id="6.10.140.30">
    <property type="entry name" value="Anti-sigma-28 factor FlgM"/>
    <property type="match status" value="1"/>
</dbReference>
<name>A0A0A7RFW1_9LACO</name>
<dbReference type="InterPro" id="IPR031316">
    <property type="entry name" value="FlgM_C"/>
</dbReference>
<evidence type="ECO:0000259" key="7">
    <source>
        <dbReference type="Pfam" id="PF04316"/>
    </source>
</evidence>
<protein>
    <recommendedName>
        <fullName evidence="2">Negative regulator of flagellin synthesis</fullName>
    </recommendedName>
</protein>
<keyword evidence="6" id="KW-0804">Transcription</keyword>
<evidence type="ECO:0000256" key="3">
    <source>
        <dbReference type="ARBA" id="ARBA00022491"/>
    </source>
</evidence>
<feature type="domain" description="Anti-sigma-28 factor FlgM C-terminal" evidence="7">
    <location>
        <begin position="40"/>
        <end position="88"/>
    </location>
</feature>
<dbReference type="Pfam" id="PF04316">
    <property type="entry name" value="FlgM"/>
    <property type="match status" value="1"/>
</dbReference>
<evidence type="ECO:0000256" key="1">
    <source>
        <dbReference type="ARBA" id="ARBA00005322"/>
    </source>
</evidence>
<dbReference type="InterPro" id="IPR035890">
    <property type="entry name" value="Anti-sigma-28_factor_FlgM_sf"/>
</dbReference>
<gene>
    <name evidence="8" type="primary">flgM</name>
</gene>
<evidence type="ECO:0000256" key="2">
    <source>
        <dbReference type="ARBA" id="ARBA00017823"/>
    </source>
</evidence>
<keyword evidence="8" id="KW-0966">Cell projection</keyword>
<dbReference type="SUPFAM" id="SSF101498">
    <property type="entry name" value="Anti-sigma factor FlgM"/>
    <property type="match status" value="1"/>
</dbReference>
<comment type="similarity">
    <text evidence="1">Belongs to the FlgM family.</text>
</comment>
<dbReference type="GO" id="GO:0044781">
    <property type="term" value="P:bacterial-type flagellum organization"/>
    <property type="evidence" value="ECO:0007669"/>
    <property type="project" value="UniProtKB-KW"/>
</dbReference>
<keyword evidence="5" id="KW-0805">Transcription regulation</keyword>